<dbReference type="InterPro" id="IPR009006">
    <property type="entry name" value="Ala_racemase/Decarboxylase_C"/>
</dbReference>
<dbReference type="Gene3D" id="2.40.37.10">
    <property type="entry name" value="Lyase, Ornithine Decarboxylase, Chain A, domain 1"/>
    <property type="match status" value="1"/>
</dbReference>
<evidence type="ECO:0000313" key="15">
    <source>
        <dbReference type="Proteomes" id="UP000504634"/>
    </source>
</evidence>
<evidence type="ECO:0000256" key="10">
    <source>
        <dbReference type="ARBA" id="ARBA00049127"/>
    </source>
</evidence>
<comment type="subunit">
    <text evidence="9">Homodimer. Only the dimer is catalytically active, as the active sites are constructed of residues from both monomers.</text>
</comment>
<dbReference type="SUPFAM" id="SSF51419">
    <property type="entry name" value="PLP-binding barrel"/>
    <property type="match status" value="1"/>
</dbReference>
<comment type="pathway">
    <text evidence="6">Amine and polyamine biosynthesis; putrescine biosynthesis via L-ornithine pathway; putrescine from L-ornithine: step 1/1.</text>
</comment>
<dbReference type="InterPro" id="IPR022643">
    <property type="entry name" value="De-COase2_C"/>
</dbReference>
<dbReference type="GO" id="GO:0005737">
    <property type="term" value="C:cytoplasm"/>
    <property type="evidence" value="ECO:0007669"/>
    <property type="project" value="TreeGrafter"/>
</dbReference>
<feature type="modified residue" description="N6-(pyridoxal phosphate)lysine" evidence="11">
    <location>
        <position position="61"/>
    </location>
</feature>
<dbReference type="InterPro" id="IPR029066">
    <property type="entry name" value="PLP-binding_barrel"/>
</dbReference>
<evidence type="ECO:0000313" key="17">
    <source>
        <dbReference type="RefSeq" id="XP_030387161.1"/>
    </source>
</evidence>
<dbReference type="OrthoDB" id="5034579at2759"/>
<dbReference type="PANTHER" id="PTHR11482:SF6">
    <property type="entry name" value="ORNITHINE DECARBOXYLASE 1-RELATED"/>
    <property type="match status" value="1"/>
</dbReference>
<comment type="catalytic activity">
    <reaction evidence="10">
        <text>L-ornithine + H(+) = putrescine + CO2</text>
        <dbReference type="Rhea" id="RHEA:22964"/>
        <dbReference type="ChEBI" id="CHEBI:15378"/>
        <dbReference type="ChEBI" id="CHEBI:16526"/>
        <dbReference type="ChEBI" id="CHEBI:46911"/>
        <dbReference type="ChEBI" id="CHEBI:326268"/>
        <dbReference type="EC" id="4.1.1.17"/>
    </reaction>
</comment>
<dbReference type="CDD" id="cd00622">
    <property type="entry name" value="PLPDE_III_ODC"/>
    <property type="match status" value="1"/>
</dbReference>
<evidence type="ECO:0000256" key="7">
    <source>
        <dbReference type="ARBA" id="ARBA00034138"/>
    </source>
</evidence>
<evidence type="ECO:0000256" key="3">
    <source>
        <dbReference type="ARBA" id="ARBA00022898"/>
    </source>
</evidence>
<dbReference type="GeneID" id="115633815"/>
<proteinExistence type="inferred from homology"/>
<dbReference type="FunFam" id="3.20.20.10:FF:000005">
    <property type="entry name" value="Ornithine decarboxylase"/>
    <property type="match status" value="1"/>
</dbReference>
<evidence type="ECO:0000256" key="1">
    <source>
        <dbReference type="ARBA" id="ARBA00001933"/>
    </source>
</evidence>
<dbReference type="GO" id="GO:0004586">
    <property type="term" value="F:ornithine decarboxylase activity"/>
    <property type="evidence" value="ECO:0007669"/>
    <property type="project" value="UniProtKB-EC"/>
</dbReference>
<reference evidence="16 17" key="1">
    <citation type="submission" date="2025-04" db="UniProtKB">
        <authorList>
            <consortium name="RefSeq"/>
        </authorList>
    </citation>
    <scope>IDENTIFICATION</scope>
    <source>
        <strain evidence="16 17">11010-0011.00</strain>
        <tissue evidence="16 17">Whole body</tissue>
    </source>
</reference>
<protein>
    <recommendedName>
        <fullName evidence="7">ornithine decarboxylase</fullName>
        <ecNumber evidence="7">4.1.1.17</ecNumber>
    </recommendedName>
</protein>
<evidence type="ECO:0000259" key="13">
    <source>
        <dbReference type="Pfam" id="PF00278"/>
    </source>
</evidence>
<feature type="domain" description="Orn/DAP/Arg decarboxylase 2 C-terminal" evidence="13">
    <location>
        <begin position="34"/>
        <end position="369"/>
    </location>
</feature>
<dbReference type="GO" id="GO:0033387">
    <property type="term" value="P:putrescine biosynthetic process from arginine, via ornithine"/>
    <property type="evidence" value="ECO:0007669"/>
    <property type="project" value="TreeGrafter"/>
</dbReference>
<dbReference type="EC" id="4.1.1.17" evidence="7"/>
<dbReference type="PANTHER" id="PTHR11482">
    <property type="entry name" value="ARGININE/DIAMINOPIMELATE/ORNITHINE DECARBOXYLASE"/>
    <property type="match status" value="1"/>
</dbReference>
<gene>
    <name evidence="16 17" type="primary">LOC115633815</name>
</gene>
<evidence type="ECO:0000256" key="5">
    <source>
        <dbReference type="ARBA" id="ARBA00023239"/>
    </source>
</evidence>
<dbReference type="Pfam" id="PF02784">
    <property type="entry name" value="Orn_Arg_deC_N"/>
    <property type="match status" value="1"/>
</dbReference>
<keyword evidence="5" id="KW-0456">Lyase</keyword>
<dbReference type="AlphaFoldDB" id="A0A6J2UFC3"/>
<dbReference type="PROSITE" id="PS00878">
    <property type="entry name" value="ODR_DC_2_1"/>
    <property type="match status" value="1"/>
</dbReference>
<sequence>MFSFNEVNYYEHELDLKQVVLLGNLKTLEEAFYICDLSTVARKLQLWKELLPRIQPYYAVKCNNDPLVVETLANLGTGFDCASKREIEMVMKAGATPERIIFAHPCKPLPDLKYAQEHNVLRTTADNEFEIIKLSKHSPKTRVIVRFRSEAKDAVWPLGRKFGCDPKSDATALLLLSRSLNLEVDGSSFHVGCECKEPEAYDRAILKARSIYDFGKLLGYDMSLLDIGGGYPGSNDVQFKEIANVINNAIDEYFMDDPVEIIAEPGRYLVEQAFTLVCKIQAKREVRDAAGKLDTIMYYINDGVYGSFIYVLMEHDPIKVVHFLDNDSDLPKFKSTIWGPTCDSLDKISDNLYLPHLNPGDLIAFPNMGAYTLPLASEFNGIPLPKTLYFQRKSEAIPLHLNHGHKIQHLN</sequence>
<dbReference type="PRINTS" id="PR01182">
    <property type="entry name" value="ORNDCRBXLASE"/>
</dbReference>
<evidence type="ECO:0000256" key="11">
    <source>
        <dbReference type="PIRSR" id="PIRSR600183-50"/>
    </source>
</evidence>
<dbReference type="Gene3D" id="3.20.20.10">
    <property type="entry name" value="Alanine racemase"/>
    <property type="match status" value="1"/>
</dbReference>
<organism evidence="15 17">
    <name type="scientific">Drosophila lebanonensis</name>
    <name type="common">Fruit fly</name>
    <name type="synonym">Scaptodrosophila lebanonensis</name>
    <dbReference type="NCBI Taxonomy" id="7225"/>
    <lineage>
        <taxon>Eukaryota</taxon>
        <taxon>Metazoa</taxon>
        <taxon>Ecdysozoa</taxon>
        <taxon>Arthropoda</taxon>
        <taxon>Hexapoda</taxon>
        <taxon>Insecta</taxon>
        <taxon>Pterygota</taxon>
        <taxon>Neoptera</taxon>
        <taxon>Endopterygota</taxon>
        <taxon>Diptera</taxon>
        <taxon>Brachycera</taxon>
        <taxon>Muscomorpha</taxon>
        <taxon>Ephydroidea</taxon>
        <taxon>Drosophilidae</taxon>
        <taxon>Scaptodrosophila</taxon>
    </lineage>
</organism>
<dbReference type="RefSeq" id="XP_030387160.1">
    <property type="nucleotide sequence ID" value="XM_030531300.1"/>
</dbReference>
<dbReference type="Pfam" id="PF00278">
    <property type="entry name" value="Orn_DAP_Arg_deC"/>
    <property type="match status" value="1"/>
</dbReference>
<accession>A0A6J2UFC3</accession>
<dbReference type="InterPro" id="IPR002433">
    <property type="entry name" value="Orn_de-COase"/>
</dbReference>
<evidence type="ECO:0000256" key="2">
    <source>
        <dbReference type="ARBA" id="ARBA00008872"/>
    </source>
</evidence>
<feature type="active site" description="Proton donor" evidence="11">
    <location>
        <position position="342"/>
    </location>
</feature>
<dbReference type="RefSeq" id="XP_030387161.1">
    <property type="nucleotide sequence ID" value="XM_030531301.1"/>
</dbReference>
<evidence type="ECO:0000256" key="6">
    <source>
        <dbReference type="ARBA" id="ARBA00034115"/>
    </source>
</evidence>
<dbReference type="Proteomes" id="UP000504634">
    <property type="component" value="Unplaced"/>
</dbReference>
<comment type="cofactor">
    <cofactor evidence="1 11">
        <name>pyridoxal 5'-phosphate</name>
        <dbReference type="ChEBI" id="CHEBI:597326"/>
    </cofactor>
</comment>
<dbReference type="InterPro" id="IPR022644">
    <property type="entry name" value="De-COase2_N"/>
</dbReference>
<evidence type="ECO:0000256" key="8">
    <source>
        <dbReference type="ARBA" id="ARBA00037173"/>
    </source>
</evidence>
<keyword evidence="4" id="KW-0620">Polyamine biosynthesis</keyword>
<feature type="domain" description="Orn/DAP/Arg decarboxylase 2 N-terminal" evidence="14">
    <location>
        <begin position="38"/>
        <end position="270"/>
    </location>
</feature>
<evidence type="ECO:0000259" key="14">
    <source>
        <dbReference type="Pfam" id="PF02784"/>
    </source>
</evidence>
<dbReference type="InterPro" id="IPR022653">
    <property type="entry name" value="De-COase2_pyr-phos_BS"/>
</dbReference>
<evidence type="ECO:0000256" key="9">
    <source>
        <dbReference type="ARBA" id="ARBA00046672"/>
    </source>
</evidence>
<dbReference type="PRINTS" id="PR01179">
    <property type="entry name" value="ODADCRBXLASE"/>
</dbReference>
<name>A0A6J2UFC3_DROLE</name>
<evidence type="ECO:0000256" key="4">
    <source>
        <dbReference type="ARBA" id="ARBA00023115"/>
    </source>
</evidence>
<keyword evidence="3 11" id="KW-0663">Pyridoxal phosphate</keyword>
<dbReference type="InterPro" id="IPR000183">
    <property type="entry name" value="Orn/DAP/Arg_de-COase"/>
</dbReference>
<evidence type="ECO:0000256" key="12">
    <source>
        <dbReference type="RuleBase" id="RU003737"/>
    </source>
</evidence>
<dbReference type="SUPFAM" id="SSF50621">
    <property type="entry name" value="Alanine racemase C-terminal domain-like"/>
    <property type="match status" value="1"/>
</dbReference>
<comment type="function">
    <text evidence="8">Catalyzes the first and rate-limiting step of polyamine biosynthesis that converts ornithine into putrescine, which is the precursor for the polyamines, spermidine and spermine. Polyamines are essential for cell proliferation and are implicated in cellular processes, ranging from DNA replication to apoptosis.</text>
</comment>
<comment type="similarity">
    <text evidence="2 12">Belongs to the Orn/Lys/Arg decarboxylase class-II family.</text>
</comment>
<evidence type="ECO:0000313" key="16">
    <source>
        <dbReference type="RefSeq" id="XP_030387160.1"/>
    </source>
</evidence>
<keyword evidence="15" id="KW-1185">Reference proteome</keyword>